<evidence type="ECO:0000313" key="31">
    <source>
        <dbReference type="EMBL" id="EAG2088921.1"/>
    </source>
</evidence>
<dbReference type="EMBL" id="AALEDS010000002">
    <property type="protein sequence ID" value="ECY6543381.1"/>
    <property type="molecule type" value="Genomic_DNA"/>
</dbReference>
<keyword evidence="4" id="KW-1003">Cell membrane</keyword>
<dbReference type="EMBL" id="AALAQH010000001">
    <property type="protein sequence ID" value="ECX6923406.1"/>
    <property type="molecule type" value="Genomic_DNA"/>
</dbReference>
<evidence type="ECO:0000313" key="50">
    <source>
        <dbReference type="EMBL" id="EAH4243331.1"/>
    </source>
</evidence>
<evidence type="ECO:0000313" key="121">
    <source>
        <dbReference type="Proteomes" id="UP000546397"/>
    </source>
</evidence>
<dbReference type="EMBL" id="AAAREG010000045">
    <property type="protein sequence ID" value="EAE2355682.1"/>
    <property type="molecule type" value="Genomic_DNA"/>
</dbReference>
<dbReference type="Proteomes" id="UP000840039">
    <property type="component" value="Unassembled WGS sequence"/>
</dbReference>
<evidence type="ECO:0000313" key="86">
    <source>
        <dbReference type="Proteomes" id="UP000331186"/>
    </source>
</evidence>
<dbReference type="OMA" id="DQVIQPR"/>
<evidence type="ECO:0000313" key="19">
    <source>
        <dbReference type="EMBL" id="EAD5773878.1"/>
    </source>
</evidence>
<reference evidence="88 91" key="4">
    <citation type="submission" date="2018-06" db="EMBL/GenBank/DDBJ databases">
        <authorList>
            <consortium name="GenomeTrakr: Next Generation Sequencing Network for Food Pathogen Tracability"/>
        </authorList>
    </citation>
    <scope>NUCLEOTIDE SEQUENCE [LARGE SCALE GENOMIC DNA]</scope>
    <source>
        <strain evidence="36 123">10B02965A-1</strain>
        <strain evidence="15 97">CFSAN008042</strain>
        <strain evidence="38 116">CFSAN063727</strain>
        <strain evidence="66 106">CFSAN102901</strain>
        <strain evidence="23 99">FDA00006494</strain>
        <strain evidence="11 96">FDA00007096</strain>
        <strain evidence="32">FDA00011243</strain>
        <strain evidence="13 86">FDA00013332</strain>
        <strain evidence="20 90">FDA00013853</strain>
        <strain evidence="55 104">FDA00014336</strain>
        <strain evidence="59 100">FDA00014370</strain>
        <strain evidence="57 102">FDA00014392</strain>
        <strain evidence="71">FDA00015054</strain>
        <strain evidence="37 119">FDA1005580-S054-001</strain>
        <strain evidence="110">FDA1090798-S029-001</strain>
        <strain evidence="111">FDA956581-098-004</strain>
        <strain evidence="34 114">FDA960927-006-004</strain>
        <strain evidence="39 124">FLAG-38921</strain>
        <strain evidence="61 105">FLAG-51482A</strain>
        <strain evidence="30 88">FLAG-54356</strain>
        <strain evidence="19 98">FSIS31901579</strain>
        <strain evidence="49 115">LS1344</strain>
        <strain evidence="68 107">OSF101448</strain>
        <strain evidence="17 91">VA-WGS-00405</strain>
    </source>
</reference>
<dbReference type="EMBL" id="QXLS01000001">
    <property type="protein sequence ID" value="RKA10800.1"/>
    <property type="molecule type" value="Genomic_DNA"/>
</dbReference>
<feature type="transmembrane region" description="Helical" evidence="8">
    <location>
        <begin position="12"/>
        <end position="31"/>
    </location>
</feature>
<dbReference type="Proteomes" id="UP000350032">
    <property type="component" value="Unassembled WGS sequence"/>
</dbReference>
<dbReference type="Proteomes" id="UP000336166">
    <property type="component" value="Unassembled WGS sequence"/>
</dbReference>
<dbReference type="EMBL" id="AANDSR010000001">
    <property type="protein sequence ID" value="EDN9835331.1"/>
    <property type="molecule type" value="Genomic_DNA"/>
</dbReference>
<evidence type="ECO:0000313" key="28">
    <source>
        <dbReference type="EMBL" id="EAG0866067.1"/>
    </source>
</evidence>
<evidence type="ECO:0000313" key="88">
    <source>
        <dbReference type="Proteomes" id="UP000337746"/>
    </source>
</evidence>
<evidence type="ECO:0000313" key="108">
    <source>
        <dbReference type="Proteomes" id="UP000467536"/>
    </source>
</evidence>
<dbReference type="EMBL" id="AAAIXK010000022">
    <property type="protein sequence ID" value="EAC5552099.1"/>
    <property type="molecule type" value="Genomic_DNA"/>
</dbReference>
<evidence type="ECO:0000313" key="114">
    <source>
        <dbReference type="Proteomes" id="UP000525850"/>
    </source>
</evidence>
<evidence type="ECO:0000313" key="72">
    <source>
        <dbReference type="EMBL" id="EDP8515746.1"/>
    </source>
</evidence>
<evidence type="ECO:0000313" key="57">
    <source>
        <dbReference type="EMBL" id="ECB9512417.1"/>
    </source>
</evidence>
<dbReference type="EMBL" id="AANPAU010000040">
    <property type="protein sequence ID" value="EDP8515746.1"/>
    <property type="molecule type" value="Genomic_DNA"/>
</dbReference>
<evidence type="ECO:0000313" key="64">
    <source>
        <dbReference type="EMBL" id="ECY6545878.1"/>
    </source>
</evidence>
<evidence type="ECO:0000313" key="29">
    <source>
        <dbReference type="EMBL" id="EAG1892424.1"/>
    </source>
</evidence>
<organism evidence="23 99">
    <name type="scientific">Listeria monocytogenes</name>
    <dbReference type="NCBI Taxonomy" id="1639"/>
    <lineage>
        <taxon>Bacteria</taxon>
        <taxon>Bacillati</taxon>
        <taxon>Bacillota</taxon>
        <taxon>Bacilli</taxon>
        <taxon>Bacillales</taxon>
        <taxon>Listeriaceae</taxon>
        <taxon>Listeria</taxon>
    </lineage>
</organism>
<dbReference type="EMBL" id="AAIAJJ010000040">
    <property type="protein sequence ID" value="ECC1558370.1"/>
    <property type="molecule type" value="Genomic_DNA"/>
</dbReference>
<evidence type="ECO:0000313" key="18">
    <source>
        <dbReference type="EMBL" id="EAD3794284.1"/>
    </source>
</evidence>
<dbReference type="EMBL" id="AAASLB010000037">
    <property type="protein sequence ID" value="EAE4943616.1"/>
    <property type="molecule type" value="Genomic_DNA"/>
</dbReference>
<dbReference type="EMBL" id="AABEMN010000080">
    <property type="protein sequence ID" value="EAG9521272.1"/>
    <property type="molecule type" value="Genomic_DNA"/>
</dbReference>
<evidence type="ECO:0000313" key="15">
    <source>
        <dbReference type="EMBL" id="EAC7479495.1"/>
    </source>
</evidence>
<evidence type="ECO:0000313" key="92">
    <source>
        <dbReference type="Proteomes" id="UP000350032"/>
    </source>
</evidence>
<dbReference type="EMBL" id="AABDGJ010000003">
    <property type="protein sequence ID" value="EAG6990125.1"/>
    <property type="molecule type" value="Genomic_DNA"/>
</dbReference>
<feature type="transmembrane region" description="Helical" evidence="8">
    <location>
        <begin position="37"/>
        <end position="59"/>
    </location>
</feature>
<dbReference type="EMBL" id="AAIAJJ010000005">
    <property type="protein sequence ID" value="ECC1557411.1"/>
    <property type="molecule type" value="Genomic_DNA"/>
</dbReference>
<keyword evidence="7 8" id="KW-0472">Membrane</keyword>
<evidence type="ECO:0000313" key="109">
    <source>
        <dbReference type="Proteomes" id="UP000478682"/>
    </source>
</evidence>
<evidence type="ECO:0000313" key="35">
    <source>
        <dbReference type="EMBL" id="EAG2516644.1"/>
    </source>
</evidence>
<dbReference type="EMBL" id="AAHZFY010000002">
    <property type="protein sequence ID" value="ECB9512417.1"/>
    <property type="molecule type" value="Genomic_DNA"/>
</dbReference>
<evidence type="ECO:0000313" key="24">
    <source>
        <dbReference type="EMBL" id="EAE2353042.1"/>
    </source>
</evidence>
<evidence type="ECO:0000313" key="117">
    <source>
        <dbReference type="Proteomes" id="UP000530452"/>
    </source>
</evidence>
<dbReference type="EMBL" id="AABGHY010000001">
    <property type="protein sequence ID" value="EAH3293064.1"/>
    <property type="molecule type" value="Genomic_DNA"/>
</dbReference>
<evidence type="ECO:0000313" key="65">
    <source>
        <dbReference type="EMBL" id="ECY9782016.1"/>
    </source>
</evidence>
<dbReference type="AlphaFoldDB" id="A0A0B8R6K4"/>
<dbReference type="EMBL" id="AABAWE010000030">
    <property type="protein sequence ID" value="EAG2088921.1"/>
    <property type="molecule type" value="Genomic_DNA"/>
</dbReference>
<dbReference type="EMBL" id="DABJAN010000015">
    <property type="protein sequence ID" value="HAJ9594929.1"/>
    <property type="molecule type" value="Genomic_DNA"/>
</dbReference>
<dbReference type="Proteomes" id="UP000548278">
    <property type="component" value="Unassembled WGS sequence"/>
</dbReference>
<dbReference type="EMBL" id="AABCVX010000001">
    <property type="protein sequence ID" value="EAG6168200.1"/>
    <property type="molecule type" value="Genomic_DNA"/>
</dbReference>
<evidence type="ECO:0000313" key="110">
    <source>
        <dbReference type="Proteomes" id="UP000478704"/>
    </source>
</evidence>
<proteinExistence type="inferred from homology"/>
<evidence type="ECO:0000313" key="10">
    <source>
        <dbReference type="EMBL" id="EAC4553930.1"/>
    </source>
</evidence>
<evidence type="ECO:0000313" key="9">
    <source>
        <dbReference type="EMBL" id="EAC4551072.1"/>
    </source>
</evidence>
<dbReference type="EMBL" id="AABBHO010000007">
    <property type="protein sequence ID" value="EAG2996317.1"/>
    <property type="molecule type" value="Genomic_DNA"/>
</dbReference>
<dbReference type="Proteomes" id="UP000427828">
    <property type="component" value="Unassembled WGS sequence"/>
</dbReference>
<evidence type="ECO:0000313" key="111">
    <source>
        <dbReference type="Proteomes" id="UP000481141"/>
    </source>
</evidence>
<evidence type="ECO:0000313" key="62">
    <source>
        <dbReference type="EMBL" id="ECX6926173.1"/>
    </source>
</evidence>
<evidence type="ECO:0000313" key="22">
    <source>
        <dbReference type="EMBL" id="EAE1337573.1"/>
    </source>
</evidence>
<evidence type="ECO:0000313" key="73">
    <source>
        <dbReference type="EMBL" id="HAA8053002.1"/>
    </source>
</evidence>
<evidence type="ECO:0000313" key="81">
    <source>
        <dbReference type="EMBL" id="HAJ9594929.1"/>
    </source>
</evidence>
<evidence type="ECO:0000313" key="59">
    <source>
        <dbReference type="EMBL" id="ECC1557411.1"/>
    </source>
</evidence>
<dbReference type="InterPro" id="IPR002549">
    <property type="entry name" value="AI-2E-like"/>
</dbReference>
<evidence type="ECO:0000313" key="38">
    <source>
        <dbReference type="EMBL" id="EAG4461061.1"/>
    </source>
</evidence>
<dbReference type="EMBL" id="AAAIKW010000032">
    <property type="protein sequence ID" value="EAC4553930.1"/>
    <property type="molecule type" value="Genomic_DNA"/>
</dbReference>
<evidence type="ECO:0000313" key="43">
    <source>
        <dbReference type="EMBL" id="EAG9388868.1"/>
    </source>
</evidence>
<evidence type="ECO:0000313" key="97">
    <source>
        <dbReference type="Proteomes" id="UP000368512"/>
    </source>
</evidence>
<dbReference type="Proteomes" id="UP000423131">
    <property type="component" value="Unassembled WGS sequence"/>
</dbReference>
<evidence type="ECO:0000313" key="128">
    <source>
        <dbReference type="Proteomes" id="UP000844415"/>
    </source>
</evidence>
<dbReference type="Proteomes" id="UP000841146">
    <property type="component" value="Unassembled WGS sequence"/>
</dbReference>
<dbReference type="EMBL" id="AABBZO010000002">
    <property type="protein sequence ID" value="EAG4461061.1"/>
    <property type="molecule type" value="Genomic_DNA"/>
</dbReference>
<feature type="transmembrane region" description="Helical" evidence="8">
    <location>
        <begin position="219"/>
        <end position="244"/>
    </location>
</feature>
<dbReference type="EMBL" id="AABEKY010000004">
    <property type="protein sequence ID" value="EAG9387617.1"/>
    <property type="molecule type" value="Genomic_DNA"/>
</dbReference>
<dbReference type="PANTHER" id="PTHR21716:SF53">
    <property type="entry name" value="PERMEASE PERM-RELATED"/>
    <property type="match status" value="1"/>
</dbReference>
<evidence type="ECO:0000313" key="12">
    <source>
        <dbReference type="EMBL" id="EAC5552099.1"/>
    </source>
</evidence>
<dbReference type="EMBL" id="AABFVG010000002">
    <property type="protein sequence ID" value="EAH2281268.1"/>
    <property type="molecule type" value="Genomic_DNA"/>
</dbReference>
<evidence type="ECO:0000313" key="103">
    <source>
        <dbReference type="Proteomes" id="UP000410967"/>
    </source>
</evidence>
<evidence type="ECO:0000256" key="8">
    <source>
        <dbReference type="SAM" id="Phobius"/>
    </source>
</evidence>
<evidence type="ECO:0000313" key="70">
    <source>
        <dbReference type="EMBL" id="EDO0987413.1"/>
    </source>
</evidence>
<dbReference type="Proteomes" id="UP000528151">
    <property type="component" value="Unassembled WGS sequence"/>
</dbReference>
<evidence type="ECO:0000313" key="126">
    <source>
        <dbReference type="Proteomes" id="UP000843503"/>
    </source>
</evidence>
<dbReference type="EMBL" id="AABGUK010000013">
    <property type="protein sequence ID" value="EAH4243331.1"/>
    <property type="molecule type" value="Genomic_DNA"/>
</dbReference>
<dbReference type="Proteomes" id="UP000272537">
    <property type="component" value="Unassembled WGS sequence"/>
</dbReference>
<dbReference type="EMBL" id="AAAREG010000001">
    <property type="protein sequence ID" value="EAE2353042.1"/>
    <property type="molecule type" value="Genomic_DNA"/>
</dbReference>
<evidence type="ECO:0000313" key="68">
    <source>
        <dbReference type="EMBL" id="EDN9835331.1"/>
    </source>
</evidence>
<dbReference type="Proteomes" id="UP000544530">
    <property type="component" value="Unassembled WGS sequence"/>
</dbReference>
<dbReference type="RefSeq" id="WP_003724835.1">
    <property type="nucleotide sequence ID" value="NC_021824.1"/>
</dbReference>
<evidence type="ECO:0000313" key="47">
    <source>
        <dbReference type="EMBL" id="EAH3293064.1"/>
    </source>
</evidence>
<dbReference type="Proteomes" id="UP000478682">
    <property type="component" value="Unassembled WGS sequence"/>
</dbReference>
<evidence type="ECO:0000313" key="56">
    <source>
        <dbReference type="EMBL" id="ECB9475163.1"/>
    </source>
</evidence>
<dbReference type="EMBL" id="AALGDA010000006">
    <property type="protein sequence ID" value="ECY9782016.1"/>
    <property type="molecule type" value="Genomic_DNA"/>
</dbReference>
<evidence type="ECO:0000313" key="76">
    <source>
        <dbReference type="EMBL" id="HAC0013907.1"/>
    </source>
</evidence>
<evidence type="ECO:0000256" key="5">
    <source>
        <dbReference type="ARBA" id="ARBA00022692"/>
    </source>
</evidence>
<dbReference type="EMBL" id="DAAJZA010000025">
    <property type="protein sequence ID" value="HAC1756422.1"/>
    <property type="molecule type" value="Genomic_DNA"/>
</dbReference>
<dbReference type="EMBL" id="DAAJZA010000003">
    <property type="protein sequence ID" value="HAC1754589.1"/>
    <property type="molecule type" value="Genomic_DNA"/>
</dbReference>
<dbReference type="EMBL" id="AAASLB010000001">
    <property type="protein sequence ID" value="EAE4940911.1"/>
    <property type="molecule type" value="Genomic_DNA"/>
</dbReference>
<dbReference type="PANTHER" id="PTHR21716">
    <property type="entry name" value="TRANSMEMBRANE PROTEIN"/>
    <property type="match status" value="1"/>
</dbReference>
<dbReference type="EMBL" id="AABEKY010000030">
    <property type="protein sequence ID" value="EAG9388868.1"/>
    <property type="molecule type" value="Genomic_DNA"/>
</dbReference>
<feature type="transmembrane region" description="Helical" evidence="8">
    <location>
        <begin position="276"/>
        <end position="299"/>
    </location>
</feature>
<dbReference type="EMBL" id="AAHZFN010000052">
    <property type="protein sequence ID" value="ECB9475163.1"/>
    <property type="molecule type" value="Genomic_DNA"/>
</dbReference>
<evidence type="ECO:0000256" key="3">
    <source>
        <dbReference type="ARBA" id="ARBA00022448"/>
    </source>
</evidence>
<dbReference type="EMBL" id="MJTJ01000019">
    <property type="protein sequence ID" value="OET48927.1"/>
    <property type="molecule type" value="Genomic_DNA"/>
</dbReference>
<comment type="subcellular location">
    <subcellularLocation>
        <location evidence="1">Cell membrane</location>
        <topology evidence="1">Multi-pass membrane protein</topology>
    </subcellularLocation>
</comment>
<evidence type="ECO:0000313" key="39">
    <source>
        <dbReference type="EMBL" id="EAG6168200.1"/>
    </source>
</evidence>
<evidence type="ECO:0000313" key="45">
    <source>
        <dbReference type="EMBL" id="EAG9521272.1"/>
    </source>
</evidence>
<evidence type="ECO:0000313" key="90">
    <source>
        <dbReference type="Proteomes" id="UP000344343"/>
    </source>
</evidence>
<dbReference type="Proteomes" id="UP000354255">
    <property type="component" value="Unassembled WGS sequence"/>
</dbReference>
<evidence type="ECO:0000313" key="104">
    <source>
        <dbReference type="Proteomes" id="UP000423131"/>
    </source>
</evidence>
<dbReference type="Proteomes" id="UP000455569">
    <property type="component" value="Unassembled WGS sequence"/>
</dbReference>
<dbReference type="Proteomes" id="UP000365297">
    <property type="component" value="Unassembled WGS sequence"/>
</dbReference>
<dbReference type="EMBL" id="AACKDQ010000094">
    <property type="protein sequence ID" value="EAK9318643.1"/>
    <property type="molecule type" value="Genomic_DNA"/>
</dbReference>
<comment type="caution">
    <text evidence="23">The sequence shown here is derived from an EMBL/GenBank/DDBJ whole genome shotgun (WGS) entry which is preliminary data.</text>
</comment>
<reference evidence="83 129" key="1">
    <citation type="submission" date="2016-09" db="EMBL/GenBank/DDBJ databases">
        <title>100K Listeria isolates.</title>
        <authorList>
            <person name="Chen P."/>
            <person name="Weimer B.C."/>
            <person name="Kong N."/>
            <person name="Huang B."/>
        </authorList>
    </citation>
    <scope>NUCLEOTIDE SEQUENCE [LARGE SCALE GENOMIC DNA]</scope>
    <source>
        <strain evidence="83 129">BCW_2383</strain>
    </source>
</reference>
<dbReference type="EMBL" id="AABAYG010000016">
    <property type="protein sequence ID" value="EAG2246909.1"/>
    <property type="molecule type" value="Genomic_DNA"/>
</dbReference>
<dbReference type="EMBL" id="AAAMZD010000001">
    <property type="protein sequence ID" value="EAD3791483.1"/>
    <property type="molecule type" value="Genomic_DNA"/>
</dbReference>
<evidence type="ECO:0000313" key="112">
    <source>
        <dbReference type="Proteomes" id="UP000489121"/>
    </source>
</evidence>
<evidence type="ECO:0000313" key="124">
    <source>
        <dbReference type="Proteomes" id="UP000566721"/>
    </source>
</evidence>
<dbReference type="EMBL" id="DAAJFY010000001">
    <property type="protein sequence ID" value="HAC0273929.1"/>
    <property type="molecule type" value="Genomic_DNA"/>
</dbReference>
<evidence type="ECO:0000313" key="71">
    <source>
        <dbReference type="EMBL" id="EDP8513296.1"/>
    </source>
</evidence>
<evidence type="ECO:0000313" key="23">
    <source>
        <dbReference type="EMBL" id="EAE1340452.1"/>
    </source>
</evidence>
<evidence type="ECO:0000313" key="118">
    <source>
        <dbReference type="Proteomes" id="UP000533021"/>
    </source>
</evidence>
<dbReference type="EMBL" id="AAANYN010000006">
    <property type="protein sequence ID" value="EAD5773878.1"/>
    <property type="molecule type" value="Genomic_DNA"/>
</dbReference>
<dbReference type="KEGG" id="lmv:Y193_11205"/>
<sequence length="378" mass="41835">MKFSRFRDSKLFFWTIEILAVVAILFVLLQMKYIFSPIGIIVSTLFMPILVAGFLFYLFNPLVLFLEKRKVPRLLSVILIFIAFITLVVLAVMQLGPTLADQVAELAKAIPGYWQDFEKWLQDLSNNSALKDLDIKQELEKLNISLPKIMSVVVDGVASSFGAIVSFVSSFVMILVTVPFIVFYMFKDGHKFVESSGRFFPAGIRSEAKQIIKEMNKTISTYISSQAIDCMFVGLFTFIGYLIIGQPYALLFGFIAGATNIIPYLGPFIGAAPAVIVALFTSPVQALLVIVVVTIVQQIDSNLLSPYIMGKSLSIHPLTIIIILIVAGNLAGIFGMILGVPLYAVVKTIIVNVNRLIKLRRGQLAIDNNLPDPDTPKE</sequence>
<reference evidence="103 113" key="7">
    <citation type="submission" date="2019-04" db="EMBL/GenBank/DDBJ databases">
        <authorList>
            <consortium name="GenomeTrakr network: Whole genome sequencing for foodborne pathogen traceback"/>
        </authorList>
    </citation>
    <scope>NUCLEOTIDE SEQUENCE [LARGE SCALE GENOMIC DNA]</scope>
    <source>
        <strain evidence="41 122">CFSAN004300</strain>
        <strain evidence="42 113">CFSAN072474</strain>
        <strain evidence="63 95">FLAG-55987</strain>
        <strain evidence="53 103">PHLUSALM00088</strain>
    </source>
</reference>
<dbReference type="EMBL" id="AABGHY010000049">
    <property type="protein sequence ID" value="EAH3296039.1"/>
    <property type="molecule type" value="Genomic_DNA"/>
</dbReference>
<dbReference type="Proteomes" id="UP000344343">
    <property type="component" value="Unassembled WGS sequence"/>
</dbReference>
<dbReference type="EMBL" id="AACJYH010000004">
    <property type="protein sequence ID" value="EAK8897370.1"/>
    <property type="molecule type" value="Genomic_DNA"/>
</dbReference>
<reference evidence="125 126" key="3">
    <citation type="journal article" date="2018" name="Genome Biol.">
        <title>SKESA: strategic k-mer extension for scrupulous assemblies.</title>
        <authorList>
            <person name="Souvorov A."/>
            <person name="Agarwala R."/>
            <person name="Lipman D.J."/>
        </authorList>
    </citation>
    <scope>NUCLEOTIDE SEQUENCE [LARGE SCALE GENOMIC DNA]</scope>
    <source>
        <strain evidence="73">09CEB371LM</strain>
        <strain evidence="80">2017-325981-023-01</strain>
        <strain evidence="75 128">CFIAFB20100120</strain>
        <strain evidence="77">CFIAFB20170037</strain>
        <strain evidence="76 125">CFIAFB20170045</strain>
        <strain evidence="78 127">DMG1500109</strain>
    </source>
</reference>
<keyword evidence="6 8" id="KW-1133">Transmembrane helix</keyword>
<evidence type="ECO:0000313" key="129">
    <source>
        <dbReference type="Proteomes" id="UP000852906"/>
    </source>
</evidence>
<dbReference type="Proteomes" id="UP000527632">
    <property type="component" value="Unassembled WGS sequence"/>
</dbReference>
<evidence type="ECO:0000313" key="79">
    <source>
        <dbReference type="EMBL" id="HAC1756422.1"/>
    </source>
</evidence>
<dbReference type="EMBL" id="AABEMN010000017">
    <property type="protein sequence ID" value="EAG9520370.1"/>
    <property type="molecule type" value="Genomic_DNA"/>
</dbReference>
<name>A0A0B8R6K4_LISMN</name>
<evidence type="ECO:0000313" key="116">
    <source>
        <dbReference type="Proteomes" id="UP000528151"/>
    </source>
</evidence>
<dbReference type="EMBL" id="AAAJKI010000106">
    <property type="protein sequence ID" value="EAC6549779.1"/>
    <property type="molecule type" value="Genomic_DNA"/>
</dbReference>
<feature type="transmembrane region" description="Helical" evidence="8">
    <location>
        <begin position="319"/>
        <end position="346"/>
    </location>
</feature>
<dbReference type="EMBL" id="AANCRK010000001">
    <property type="protein sequence ID" value="EDN7713968.1"/>
    <property type="molecule type" value="Genomic_DNA"/>
</dbReference>
<evidence type="ECO:0000313" key="125">
    <source>
        <dbReference type="Proteomes" id="UP000841146"/>
    </source>
</evidence>
<dbReference type="EMBL" id="AABCVX010000021">
    <property type="protein sequence ID" value="EAG6170853.1"/>
    <property type="molecule type" value="Genomic_DNA"/>
</dbReference>
<evidence type="ECO:0000313" key="30">
    <source>
        <dbReference type="EMBL" id="EAG2085807.1"/>
    </source>
</evidence>
<dbReference type="Proteomes" id="UP000843503">
    <property type="component" value="Unassembled WGS sequence"/>
</dbReference>
<dbReference type="EMBL" id="DABJAN010000001">
    <property type="protein sequence ID" value="HAJ9592400.1"/>
    <property type="molecule type" value="Genomic_DNA"/>
</dbReference>
<dbReference type="EMBL" id="AAAMZD010000029">
    <property type="protein sequence ID" value="EAD3794284.1"/>
    <property type="molecule type" value="Genomic_DNA"/>
</dbReference>
<reference evidence="84 85" key="2">
    <citation type="journal article" date="2018" name="BMC Genomics">
        <title>Genes significantly associated with lineage II food isolates of Listeria monocytogenes.</title>
        <authorList>
            <person name="Pirone-Davies C."/>
            <person name="Chen Y."/>
            <person name="Pightling A."/>
            <person name="Ryan G."/>
            <person name="Wang Y."/>
            <person name="Yao K."/>
            <person name="Hoffmann M."/>
            <person name="Allard M.W."/>
        </authorList>
    </citation>
    <scope>NUCLEOTIDE SEQUENCE [LARGE SCALE GENOMIC DNA]</scope>
    <source>
        <strain evidence="84 85">PNUSAL000550</strain>
    </source>
</reference>
<dbReference type="EMBL" id="AAAIXK010000001">
    <property type="protein sequence ID" value="EAC5549131.1"/>
    <property type="molecule type" value="Genomic_DNA"/>
</dbReference>
<evidence type="ECO:0000313" key="85">
    <source>
        <dbReference type="Proteomes" id="UP000272537"/>
    </source>
</evidence>
<dbReference type="Proteomes" id="UP000546397">
    <property type="component" value="Unassembled WGS sequence"/>
</dbReference>
<evidence type="ECO:0000313" key="120">
    <source>
        <dbReference type="Proteomes" id="UP000544530"/>
    </source>
</evidence>
<evidence type="ECO:0000313" key="17">
    <source>
        <dbReference type="EMBL" id="EAD3791483.1"/>
    </source>
</evidence>
<evidence type="ECO:0000313" key="32">
    <source>
        <dbReference type="EMBL" id="EAG2244156.1"/>
    </source>
</evidence>
<dbReference type="Proteomes" id="UP000467347">
    <property type="component" value="Unassembled WGS sequence"/>
</dbReference>
<dbReference type="Proteomes" id="UP000364988">
    <property type="component" value="Unassembled WGS sequence"/>
</dbReference>
<evidence type="ECO:0000313" key="26">
    <source>
        <dbReference type="EMBL" id="EAE4940911.1"/>
    </source>
</evidence>
<reference evidence="75" key="8">
    <citation type="submission" date="2020-01" db="EMBL/GenBank/DDBJ databases">
        <authorList>
            <consortium name="NCBI Pathogen Detection Project"/>
        </authorList>
    </citation>
    <scope>NUCLEOTIDE SEQUENCE</scope>
    <source>
        <strain evidence="73">09CEB371LM</strain>
        <strain evidence="80">2017-325981-023-01</strain>
        <strain evidence="75">CFIAFB20100120</strain>
        <strain evidence="77">CFIAFB20170037</strain>
        <strain evidence="76">CFIAFB20170045</strain>
        <strain evidence="78">DMG1500109</strain>
    </source>
</reference>
<evidence type="ECO:0000256" key="4">
    <source>
        <dbReference type="ARBA" id="ARBA00022475"/>
    </source>
</evidence>
<evidence type="ECO:0000313" key="94">
    <source>
        <dbReference type="Proteomes" id="UP000358545"/>
    </source>
</evidence>
<dbReference type="EMBL" id="AAANYR010000024">
    <property type="protein sequence ID" value="EAD5788084.1"/>
    <property type="molecule type" value="Genomic_DNA"/>
</dbReference>
<evidence type="ECO:0000256" key="7">
    <source>
        <dbReference type="ARBA" id="ARBA00023136"/>
    </source>
</evidence>
<dbReference type="Proteomes" id="UP000345329">
    <property type="component" value="Unassembled WGS sequence"/>
</dbReference>
<dbReference type="Proteomes" id="UP000533021">
    <property type="component" value="Unassembled WGS sequence"/>
</dbReference>
<feature type="transmembrane region" description="Helical" evidence="8">
    <location>
        <begin position="71"/>
        <end position="93"/>
    </location>
</feature>
<evidence type="ECO:0000313" key="75">
    <source>
        <dbReference type="EMBL" id="HAB8556492.1"/>
    </source>
</evidence>
<dbReference type="EMBL" id="DAAJCS010000010">
    <property type="protein sequence ID" value="HAC0013907.1"/>
    <property type="molecule type" value="Genomic_DNA"/>
</dbReference>
<dbReference type="Proteomes" id="UP000489121">
    <property type="component" value="Unassembled WGS sequence"/>
</dbReference>
<dbReference type="EMBL" id="AACJYH010000032">
    <property type="protein sequence ID" value="EAK8899220.1"/>
    <property type="molecule type" value="Genomic_DNA"/>
</dbReference>
<dbReference type="EMBL" id="AABAWE010000001">
    <property type="protein sequence ID" value="EAG2085807.1"/>
    <property type="molecule type" value="Genomic_DNA"/>
</dbReference>
<dbReference type="KEGG" id="lmok:CQ02_04760"/>
<evidence type="ECO:0000313" key="96">
    <source>
        <dbReference type="Proteomes" id="UP000365297"/>
    </source>
</evidence>
<dbReference type="Proteomes" id="UP000376505">
    <property type="component" value="Unassembled WGS sequence"/>
</dbReference>
<dbReference type="EMBL" id="AANEHK010000003">
    <property type="protein sequence ID" value="EDO0985274.1"/>
    <property type="molecule type" value="Genomic_DNA"/>
</dbReference>
<evidence type="ECO:0000313" key="52">
    <source>
        <dbReference type="EMBL" id="EAK8899220.1"/>
    </source>
</evidence>
<keyword evidence="3" id="KW-0813">Transport</keyword>
<evidence type="ECO:0000313" key="40">
    <source>
        <dbReference type="EMBL" id="EAG6170853.1"/>
    </source>
</evidence>
<dbReference type="Proteomes" id="UP000379076">
    <property type="component" value="Unassembled WGS sequence"/>
</dbReference>
<dbReference type="EMBL" id="AALEDS010000044">
    <property type="protein sequence ID" value="ECY6545878.1"/>
    <property type="molecule type" value="Genomic_DNA"/>
</dbReference>
<dbReference type="EMBL" id="AAHZFY010000101">
    <property type="protein sequence ID" value="ECB9515197.1"/>
    <property type="molecule type" value="Genomic_DNA"/>
</dbReference>
<evidence type="ECO:0000313" key="37">
    <source>
        <dbReference type="EMBL" id="EAG4329833.1"/>
    </source>
</evidence>
<dbReference type="EMBL" id="AAAIKW010000001">
    <property type="protein sequence ID" value="EAC4551072.1"/>
    <property type="molecule type" value="Genomic_DNA"/>
</dbReference>
<evidence type="ECO:0000313" key="54">
    <source>
        <dbReference type="EMBL" id="EAK9318643.1"/>
    </source>
</evidence>
<evidence type="ECO:0000313" key="105">
    <source>
        <dbReference type="Proteomes" id="UP000427828"/>
    </source>
</evidence>
<dbReference type="Proteomes" id="UP000549379">
    <property type="component" value="Unassembled WGS sequence"/>
</dbReference>
<dbReference type="EMBL" id="AABBAW010000028">
    <property type="protein sequence ID" value="EAG2516644.1"/>
    <property type="molecule type" value="Genomic_DNA"/>
</dbReference>
<dbReference type="EMBL" id="DAAEEB010000004">
    <property type="protein sequence ID" value="HAA8053002.1"/>
    <property type="molecule type" value="Genomic_DNA"/>
</dbReference>
<evidence type="ECO:0000313" key="58">
    <source>
        <dbReference type="EMBL" id="ECB9515197.1"/>
    </source>
</evidence>
<evidence type="ECO:0000313" key="127">
    <source>
        <dbReference type="Proteomes" id="UP000843775"/>
    </source>
</evidence>
<evidence type="ECO:0000313" key="42">
    <source>
        <dbReference type="EMBL" id="EAG9387617.1"/>
    </source>
</evidence>
<dbReference type="EMBL" id="AABAYG010000001">
    <property type="protein sequence ID" value="EAG2244156.1"/>
    <property type="molecule type" value="Genomic_DNA"/>
</dbReference>
<dbReference type="EMBL" id="AABAGT010000002">
    <property type="protein sequence ID" value="EAG0866067.1"/>
    <property type="molecule type" value="Genomic_DNA"/>
</dbReference>
<evidence type="ECO:0000313" key="67">
    <source>
        <dbReference type="EMBL" id="EDN7716545.1"/>
    </source>
</evidence>
<evidence type="ECO:0000313" key="61">
    <source>
        <dbReference type="EMBL" id="ECX6923406.1"/>
    </source>
</evidence>
<evidence type="ECO:0000313" key="27">
    <source>
        <dbReference type="EMBL" id="EAE4943616.1"/>
    </source>
</evidence>
<evidence type="ECO:0000313" key="46">
    <source>
        <dbReference type="EMBL" id="EAH2281268.1"/>
    </source>
</evidence>
<evidence type="ECO:0000313" key="49">
    <source>
        <dbReference type="EMBL" id="EAH4240753.1"/>
    </source>
</evidence>
<evidence type="ECO:0000313" key="83">
    <source>
        <dbReference type="EMBL" id="OET48927.1"/>
    </source>
</evidence>
<evidence type="ECO:0000313" key="84">
    <source>
        <dbReference type="EMBL" id="RKA10800.1"/>
    </source>
</evidence>
<dbReference type="Pfam" id="PF01594">
    <property type="entry name" value="AI-2E_transport"/>
    <property type="match status" value="1"/>
</dbReference>
<evidence type="ECO:0000313" key="53">
    <source>
        <dbReference type="EMBL" id="EAK9315897.1"/>
    </source>
</evidence>
<dbReference type="Proteomes" id="UP000368512">
    <property type="component" value="Unassembled WGS sequence"/>
</dbReference>
<dbReference type="EMBL" id="AABBYJ010000001">
    <property type="protein sequence ID" value="EAG4329833.1"/>
    <property type="molecule type" value="Genomic_DNA"/>
</dbReference>
<evidence type="ECO:0000313" key="101">
    <source>
        <dbReference type="Proteomes" id="UP000393182"/>
    </source>
</evidence>
<protein>
    <submittedName>
        <fullName evidence="84">AI-2 transport protein TqsA</fullName>
    </submittedName>
    <submittedName>
        <fullName evidence="23">AI-2E family transporter</fullName>
    </submittedName>
</protein>
<evidence type="ECO:0000313" key="106">
    <source>
        <dbReference type="Proteomes" id="UP000455569"/>
    </source>
</evidence>
<evidence type="ECO:0000256" key="2">
    <source>
        <dbReference type="ARBA" id="ARBA00009773"/>
    </source>
</evidence>
<dbReference type="Proteomes" id="UP000852906">
    <property type="component" value="Unassembled WGS sequence"/>
</dbReference>
<evidence type="ECO:0000313" key="99">
    <source>
        <dbReference type="Proteomes" id="UP000379076"/>
    </source>
</evidence>
<dbReference type="EMBL" id="AAAQQZ010000001">
    <property type="protein sequence ID" value="EAE1337573.1"/>
    <property type="molecule type" value="Genomic_DNA"/>
</dbReference>
<evidence type="ECO:0000313" key="115">
    <source>
        <dbReference type="Proteomes" id="UP000527632"/>
    </source>
</evidence>
<dbReference type="Proteomes" id="UP000393182">
    <property type="component" value="Unassembled WGS sequence"/>
</dbReference>
<dbReference type="Proteomes" id="UP000478704">
    <property type="component" value="Unassembled WGS sequence"/>
</dbReference>
<dbReference type="EMBL" id="AABGUK010000001">
    <property type="protein sequence ID" value="EAH4240753.1"/>
    <property type="molecule type" value="Genomic_DNA"/>
</dbReference>
<dbReference type="Proteomes" id="UP000389283">
    <property type="component" value="Unassembled WGS sequence"/>
</dbReference>
<reference evidence="82 120" key="9">
    <citation type="submission" date="2020-06" db="EMBL/GenBank/DDBJ databases">
        <title>Two Listeria outbreaks in Switzerland in 2018 and 2020.</title>
        <authorList>
            <person name="Stevens M.J.A."/>
            <person name="Bloemberg G."/>
            <person name="Nusch-Inderbinnen M."/>
            <person name="Stephan R."/>
        </authorList>
    </citation>
    <scope>NUCLEOTIDE SEQUENCE [LARGE SCALE GENOMIC DNA]</scope>
    <source>
        <strain evidence="82 120">N18-0707</strain>
    </source>
</reference>
<evidence type="ECO:0000313" key="77">
    <source>
        <dbReference type="EMBL" id="HAC0273929.1"/>
    </source>
</evidence>
<reference evidence="87 89" key="5">
    <citation type="submission" date="2018-06" db="EMBL/GenBank/DDBJ databases">
        <authorList>
            <consortium name="PulseNet: The National Subtyping Network for Foodborne Disease Surveillance"/>
            <person name="Tarr C.L."/>
            <person name="Trees E."/>
            <person name="Katz L.S."/>
            <person name="Carleton-Romer H.A."/>
            <person name="Stroika S."/>
            <person name="Kucerova Z."/>
            <person name="Roache K.F."/>
            <person name="Sabol A.L."/>
            <person name="Besser J."/>
            <person name="Gerner-Smidt P."/>
        </authorList>
    </citation>
    <scope>NUCLEOTIDE SEQUENCE [LARGE SCALE GENOMIC DNA]</scope>
    <source>
        <strain evidence="9 89">2015L-6227</strain>
        <strain evidence="24 87">PNUSAL000134</strain>
        <strain evidence="16 93">PNUSAL000910</strain>
        <strain evidence="28 94">PNUSAL002180</strain>
        <strain evidence="29 109">PNUSAL002298</strain>
        <strain evidence="51 92">PNUSAL004402</strain>
        <strain evidence="65 112">PNUSAL005692</strain>
    </source>
</reference>
<dbReference type="Proteomes" id="UP000467536">
    <property type="component" value="Unassembled WGS sequence"/>
</dbReference>
<evidence type="ECO:0000313" key="113">
    <source>
        <dbReference type="Proteomes" id="UP000522199"/>
    </source>
</evidence>
<evidence type="ECO:0000313" key="21">
    <source>
        <dbReference type="EMBL" id="EAD5788084.1"/>
    </source>
</evidence>
<evidence type="ECO:0000313" key="13">
    <source>
        <dbReference type="EMBL" id="EAC6547543.1"/>
    </source>
</evidence>
<evidence type="ECO:0000256" key="1">
    <source>
        <dbReference type="ARBA" id="ARBA00004651"/>
    </source>
</evidence>
<dbReference type="Proteomes" id="UP000337746">
    <property type="component" value="Unassembled WGS sequence"/>
</dbReference>
<dbReference type="Proteomes" id="UP000540117">
    <property type="component" value="Unassembled WGS sequence"/>
</dbReference>
<dbReference type="Proteomes" id="UP000525850">
    <property type="component" value="Unassembled WGS sequence"/>
</dbReference>
<dbReference type="Proteomes" id="UP000843775">
    <property type="component" value="Unassembled WGS sequence"/>
</dbReference>
<evidence type="ECO:0000256" key="6">
    <source>
        <dbReference type="ARBA" id="ARBA00022989"/>
    </source>
</evidence>
<dbReference type="EMBL" id="JACAVN010000001">
    <property type="protein sequence ID" value="NYA00356.1"/>
    <property type="molecule type" value="Genomic_DNA"/>
</dbReference>
<dbReference type="EMBL" id="AAAJWF010000001">
    <property type="protein sequence ID" value="EAC7479495.1"/>
    <property type="molecule type" value="Genomic_DNA"/>
</dbReference>
<evidence type="ECO:0000313" key="123">
    <source>
        <dbReference type="Proteomes" id="UP000549379"/>
    </source>
</evidence>
<evidence type="ECO:0000313" key="93">
    <source>
        <dbReference type="Proteomes" id="UP000354255"/>
    </source>
</evidence>
<dbReference type="Proteomes" id="UP000410967">
    <property type="component" value="Unassembled WGS sequence"/>
</dbReference>
<dbReference type="EMBL" id="AANPAU010000002">
    <property type="protein sequence ID" value="EDP8513296.1"/>
    <property type="molecule type" value="Genomic_DNA"/>
</dbReference>
<dbReference type="EMBL" id="AABBAW010000001">
    <property type="protein sequence ID" value="EAG2513893.1"/>
    <property type="molecule type" value="Genomic_DNA"/>
</dbReference>
<feature type="transmembrane region" description="Helical" evidence="8">
    <location>
        <begin position="161"/>
        <end position="186"/>
    </location>
</feature>
<dbReference type="EMBL" id="AAANYR010000001">
    <property type="protein sequence ID" value="EAD5785267.1"/>
    <property type="molecule type" value="Genomic_DNA"/>
</dbReference>
<evidence type="ECO:0000313" key="34">
    <source>
        <dbReference type="EMBL" id="EAG2513893.1"/>
    </source>
</evidence>
<evidence type="ECO:0000313" key="107">
    <source>
        <dbReference type="Proteomes" id="UP000467347"/>
    </source>
</evidence>
<evidence type="ECO:0000313" key="16">
    <source>
        <dbReference type="EMBL" id="EAC9039719.1"/>
    </source>
</evidence>
<dbReference type="EMBL" id="AAAQQZ010000020">
    <property type="protein sequence ID" value="EAE1340452.1"/>
    <property type="molecule type" value="Genomic_DNA"/>
</dbReference>
<evidence type="ECO:0000313" key="33">
    <source>
        <dbReference type="EMBL" id="EAG2246909.1"/>
    </source>
</evidence>
<dbReference type="Proteomes" id="UP000398321">
    <property type="component" value="Unassembled WGS sequence"/>
</dbReference>
<evidence type="ECO:0000313" key="82">
    <source>
        <dbReference type="EMBL" id="NYA00356.1"/>
    </source>
</evidence>
<evidence type="ECO:0000313" key="98">
    <source>
        <dbReference type="Proteomes" id="UP000376505"/>
    </source>
</evidence>
<accession>A0A0B8R6K4</accession>
<evidence type="ECO:0000313" key="100">
    <source>
        <dbReference type="Proteomes" id="UP000389283"/>
    </source>
</evidence>
<evidence type="ECO:0000313" key="74">
    <source>
        <dbReference type="EMBL" id="HAA8054767.1"/>
    </source>
</evidence>
<comment type="similarity">
    <text evidence="2">Belongs to the autoinducer-2 exporter (AI-2E) (TC 2.A.86) family.</text>
</comment>
<evidence type="ECO:0000313" key="102">
    <source>
        <dbReference type="Proteomes" id="UP000398321"/>
    </source>
</evidence>
<dbReference type="EMBL" id="AAAKQF010000003">
    <property type="protein sequence ID" value="EAC9039719.1"/>
    <property type="molecule type" value="Genomic_DNA"/>
</dbReference>
<evidence type="ECO:0000313" key="11">
    <source>
        <dbReference type="EMBL" id="EAC5549131.1"/>
    </source>
</evidence>
<dbReference type="Proteomes" id="UP000844415">
    <property type="component" value="Unassembled WGS sequence"/>
</dbReference>
<dbReference type="Proteomes" id="UP000331186">
    <property type="component" value="Unassembled WGS sequence"/>
</dbReference>
<reference evidence="26 101" key="6">
    <citation type="submission" date="2019-03" db="EMBL/GenBank/DDBJ databases">
        <authorList>
            <person name="Ashton P.M."/>
            <person name="Dallman T."/>
            <person name="Nair S."/>
            <person name="De Pinna E."/>
            <person name="Peters T."/>
            <person name="Grant K."/>
        </authorList>
    </citation>
    <scope>NUCLEOTIDE SEQUENCE [LARGE SCALE GENOMIC DNA]</scope>
    <source>
        <strain evidence="46 118">282333</strain>
        <strain evidence="47 117">282352</strain>
        <strain evidence="44 121">289003</strain>
        <strain evidence="69 108">788324</strain>
        <strain evidence="26">RL15000286</strain>
    </source>
</reference>
<evidence type="ECO:0000313" key="55">
    <source>
        <dbReference type="EMBL" id="ECB9472882.1"/>
    </source>
</evidence>
<dbReference type="EMBL" id="DAAIJL010000003">
    <property type="protein sequence ID" value="HAB8556492.1"/>
    <property type="molecule type" value="Genomic_DNA"/>
</dbReference>
<feature type="transmembrane region" description="Helical" evidence="8">
    <location>
        <begin position="250"/>
        <end position="269"/>
    </location>
</feature>
<evidence type="ECO:0000313" key="63">
    <source>
        <dbReference type="EMBL" id="ECY6543381.1"/>
    </source>
</evidence>
<evidence type="ECO:0000313" key="60">
    <source>
        <dbReference type="EMBL" id="ECC1558370.1"/>
    </source>
</evidence>
<evidence type="ECO:0000313" key="122">
    <source>
        <dbReference type="Proteomes" id="UP000548278"/>
    </source>
</evidence>
<evidence type="ECO:0000313" key="89">
    <source>
        <dbReference type="Proteomes" id="UP000339309"/>
    </source>
</evidence>
<evidence type="ECO:0000313" key="91">
    <source>
        <dbReference type="Proteomes" id="UP000345329"/>
    </source>
</evidence>
<keyword evidence="5 8" id="KW-0812">Transmembrane</keyword>
<evidence type="ECO:0000313" key="51">
    <source>
        <dbReference type="EMBL" id="EAK8897370.1"/>
    </source>
</evidence>
<dbReference type="Proteomes" id="UP000358545">
    <property type="component" value="Unassembled WGS sequence"/>
</dbReference>
<evidence type="ECO:0000313" key="69">
    <source>
        <dbReference type="EMBL" id="EDO0985274.1"/>
    </source>
</evidence>
<evidence type="ECO:0000313" key="95">
    <source>
        <dbReference type="Proteomes" id="UP000364988"/>
    </source>
</evidence>
<dbReference type="EMBL" id="AACKDQ010000003">
    <property type="protein sequence ID" value="EAK9315897.1"/>
    <property type="molecule type" value="Genomic_DNA"/>
</dbReference>
<dbReference type="Proteomes" id="UP000530452">
    <property type="component" value="Unassembled WGS sequence"/>
</dbReference>
<dbReference type="Proteomes" id="UP000481141">
    <property type="component" value="Unassembled WGS sequence"/>
</dbReference>
<gene>
    <name evidence="84" type="primary">tqsa</name>
    <name evidence="28" type="ORF">A8L61_02080</name>
    <name evidence="41" type="ORF">AB917_05930</name>
    <name evidence="9" type="ORF">ABZ57_01080</name>
    <name evidence="10" type="ORF">ABZ57_15740</name>
    <name evidence="83" type="ORF">AJL21_11720</name>
    <name evidence="22" type="ORF">ART25_01385</name>
    <name evidence="23" type="ORF">ART25_16205</name>
    <name evidence="11" type="ORF">ARY78_01635</name>
    <name evidence="12" type="ORF">ARY78_16955</name>
    <name evidence="34" type="ORF">B1N52_01855</name>
    <name evidence="35" type="ORF">B1N52_16060</name>
    <name evidence="32" type="ORF">B1S26_01920</name>
    <name evidence="33" type="ORF">B1S26_16095</name>
    <name evidence="36" type="ORF">B5K54_03295</name>
    <name evidence="29" type="ORF">BB997_02265</name>
    <name evidence="61" type="ORF">BCZ19_01870</name>
    <name evidence="62" type="ORF">BCZ19_16155</name>
    <name evidence="30" type="ORF">BCZ21_00925</name>
    <name evidence="31" type="ORF">BCZ21_16995</name>
    <name evidence="38" type="ORF">CA369_02050</name>
    <name evidence="37" type="ORF">CAV64_01025</name>
    <name evidence="42" type="ORF">CW845_08965</name>
    <name evidence="43" type="ORF">CW845_15445</name>
    <name evidence="46" type="ORF">D4920_04225</name>
    <name evidence="44" type="ORF">D4B11_11355</name>
    <name evidence="45" type="ORF">D4B11_16070</name>
    <name evidence="47" type="ORF">D5N24_01535</name>
    <name evidence="48" type="ORF">D5N24_16775</name>
    <name evidence="51" type="ORF">D7104_06580</name>
    <name evidence="52" type="ORF">D7104_16165</name>
    <name evidence="39" type="ORF">DCT16_02230</name>
    <name evidence="40" type="ORF">DCT16_15880</name>
    <name evidence="15" type="ORF">DQ70_02220</name>
    <name evidence="13" type="ORF">DU018_04080</name>
    <name evidence="14" type="ORF">DU018_15660</name>
    <name evidence="84" type="ORF">DYZ80_00328</name>
    <name evidence="26" type="ORF">E1W56_02480</name>
    <name evidence="27" type="ORF">E1W56_16385</name>
    <name evidence="49" type="ORF">E5F58_01905</name>
    <name evidence="50" type="ORF">E5F58_15195</name>
    <name evidence="20" type="ORF">EX365_01665</name>
    <name evidence="21" type="ORF">EX365_16205</name>
    <name evidence="19" type="ORF">EXZ73_06165</name>
    <name evidence="63" type="ORF">F6436_03455</name>
    <name evidence="64" type="ORF">F6436_16375</name>
    <name evidence="65" type="ORF">F6515_03315</name>
    <name evidence="53" type="ORF">FA835_02130</name>
    <name evidence="54" type="ORF">FA835_16255</name>
    <name evidence="57" type="ORF">FLQ97_01570</name>
    <name evidence="58" type="ORF">FLQ97_15940</name>
    <name evidence="55" type="ORF">FLR03_04205</name>
    <name evidence="56" type="ORF">FLR03_15960</name>
    <name evidence="59" type="ORF">FNX40_11420</name>
    <name evidence="60" type="ORF">FNX40_16415</name>
    <name evidence="69" type="ORF">FV747_04580</name>
    <name evidence="70" type="ORF">FV747_15625</name>
    <name evidence="71" type="ORF">G3O21_000691</name>
    <name evidence="72" type="ORF">G3O21_003225</name>
    <name evidence="73" type="ORF">GHH22_07515</name>
    <name evidence="74" type="ORF">GHH22_16665</name>
    <name evidence="78" type="ORF">GI949_06330</name>
    <name evidence="79" type="ORF">GI949_15740</name>
    <name evidence="68" type="ORF">GJW51_01460</name>
    <name evidence="66" type="ORF">GQG13_02400</name>
    <name evidence="67" type="ORF">GQG13_15665</name>
    <name evidence="75" type="ORF">GYS09_04180</name>
    <name evidence="76" type="ORF">GYX23_12995</name>
    <name evidence="77" type="ORF">GYY14_00940</name>
    <name evidence="80" type="ORF">HQN34_000573</name>
    <name evidence="81" type="ORF">HQN34_003176</name>
    <name evidence="82" type="ORF">HZJ64_00800</name>
    <name evidence="16" type="ORF">KV70_05820</name>
    <name evidence="17" type="ORF">UI29_01685</name>
    <name evidence="18" type="ORF">UI29_16205</name>
    <name evidence="24" type="ORF">Y261_01595</name>
    <name evidence="25" type="ORF">Y261_15265</name>
</gene>
<evidence type="ECO:0000313" key="36">
    <source>
        <dbReference type="EMBL" id="EAG2996317.1"/>
    </source>
</evidence>
<evidence type="ECO:0000313" key="119">
    <source>
        <dbReference type="Proteomes" id="UP000540117"/>
    </source>
</evidence>
<evidence type="ECO:0000313" key="80">
    <source>
        <dbReference type="EMBL" id="HAJ9592400.1"/>
    </source>
</evidence>
<evidence type="ECO:0000313" key="66">
    <source>
        <dbReference type="EMBL" id="EDN7713968.1"/>
    </source>
</evidence>
<dbReference type="Proteomes" id="UP000566721">
    <property type="component" value="Unassembled WGS sequence"/>
</dbReference>
<evidence type="ECO:0000313" key="78">
    <source>
        <dbReference type="EMBL" id="HAC1754589.1"/>
    </source>
</evidence>
<evidence type="ECO:0000313" key="41">
    <source>
        <dbReference type="EMBL" id="EAG6990125.1"/>
    </source>
</evidence>
<evidence type="ECO:0000313" key="87">
    <source>
        <dbReference type="Proteomes" id="UP000336166"/>
    </source>
</evidence>
<evidence type="ECO:0000313" key="14">
    <source>
        <dbReference type="EMBL" id="EAC6549779.1"/>
    </source>
</evidence>
<dbReference type="Proteomes" id="UP000339309">
    <property type="component" value="Unassembled WGS sequence"/>
</dbReference>
<dbReference type="EMBL" id="AAHZFN010000004">
    <property type="protein sequence ID" value="ECB9472882.1"/>
    <property type="molecule type" value="Genomic_DNA"/>
</dbReference>
<evidence type="ECO:0000313" key="20">
    <source>
        <dbReference type="EMBL" id="EAD5785267.1"/>
    </source>
</evidence>
<evidence type="ECO:0000313" key="48">
    <source>
        <dbReference type="EMBL" id="EAH3296039.1"/>
    </source>
</evidence>
<dbReference type="GO" id="GO:0055085">
    <property type="term" value="P:transmembrane transport"/>
    <property type="evidence" value="ECO:0007669"/>
    <property type="project" value="TreeGrafter"/>
</dbReference>
<dbReference type="Proteomes" id="UP000522199">
    <property type="component" value="Unassembled WGS sequence"/>
</dbReference>
<dbReference type="EMBL" id="AABATR010000001">
    <property type="protein sequence ID" value="EAG1892424.1"/>
    <property type="molecule type" value="Genomic_DNA"/>
</dbReference>
<evidence type="ECO:0000313" key="44">
    <source>
        <dbReference type="EMBL" id="EAG9520370.1"/>
    </source>
</evidence>
<dbReference type="Proteomes" id="UP000842809">
    <property type="component" value="Unassembled WGS sequence"/>
</dbReference>
<dbReference type="GO" id="GO:0005886">
    <property type="term" value="C:plasma membrane"/>
    <property type="evidence" value="ECO:0007669"/>
    <property type="project" value="UniProtKB-SubCell"/>
</dbReference>
<dbReference type="EMBL" id="DAAEEB010000031">
    <property type="protein sequence ID" value="HAA8054767.1"/>
    <property type="molecule type" value="Genomic_DNA"/>
</dbReference>
<dbReference type="EMBL" id="AANCRK010000027">
    <property type="protein sequence ID" value="EDN7716545.1"/>
    <property type="molecule type" value="Genomic_DNA"/>
</dbReference>
<dbReference type="EMBL" id="AANEHK010000043">
    <property type="protein sequence ID" value="EDO0987413.1"/>
    <property type="molecule type" value="Genomic_DNA"/>
</dbReference>
<dbReference type="EMBL" id="AAAJKI010000006">
    <property type="protein sequence ID" value="EAC6547543.1"/>
    <property type="molecule type" value="Genomic_DNA"/>
</dbReference>
<dbReference type="EMBL" id="AALAQH010000035">
    <property type="protein sequence ID" value="ECX6926173.1"/>
    <property type="molecule type" value="Genomic_DNA"/>
</dbReference>
<evidence type="ECO:0000313" key="25">
    <source>
        <dbReference type="EMBL" id="EAE2355682.1"/>
    </source>
</evidence>